<dbReference type="SUPFAM" id="SSF88723">
    <property type="entry name" value="PIN domain-like"/>
    <property type="match status" value="1"/>
</dbReference>
<dbReference type="Pfam" id="PF01850">
    <property type="entry name" value="PIN"/>
    <property type="match status" value="1"/>
</dbReference>
<dbReference type="Gene3D" id="3.40.50.1010">
    <property type="entry name" value="5'-nuclease"/>
    <property type="match status" value="1"/>
</dbReference>
<dbReference type="InterPro" id="IPR029060">
    <property type="entry name" value="PIN-like_dom_sf"/>
</dbReference>
<dbReference type="InterPro" id="IPR002716">
    <property type="entry name" value="PIN_dom"/>
</dbReference>
<dbReference type="EMBL" id="SSOD01000008">
    <property type="protein sequence ID" value="THF61034.1"/>
    <property type="molecule type" value="Genomic_DNA"/>
</dbReference>
<gene>
    <name evidence="2" type="ORF">E6O51_11245</name>
</gene>
<evidence type="ECO:0000313" key="2">
    <source>
        <dbReference type="EMBL" id="THF61034.1"/>
    </source>
</evidence>
<accession>A0A4S4AP58</accession>
<comment type="caution">
    <text evidence="2">The sequence shown here is derived from an EMBL/GenBank/DDBJ whole genome shotgun (WGS) entry which is preliminary data.</text>
</comment>
<protein>
    <submittedName>
        <fullName evidence="2">PIN domain-containing protein</fullName>
    </submittedName>
</protein>
<proteinExistence type="predicted"/>
<name>A0A4S4AP58_9RHOO</name>
<dbReference type="OrthoDB" id="196926at2"/>
<evidence type="ECO:0000259" key="1">
    <source>
        <dbReference type="Pfam" id="PF01850"/>
    </source>
</evidence>
<evidence type="ECO:0000313" key="3">
    <source>
        <dbReference type="Proteomes" id="UP000307956"/>
    </source>
</evidence>
<feature type="domain" description="PIN" evidence="1">
    <location>
        <begin position="1"/>
        <end position="119"/>
    </location>
</feature>
<sequence>MLDTGPWVALLFRDDTHHAWARAQFAQYPGPFLTCEAVVAETCFLLARSGFDPARALALIERGAVRVAMSLNEQIRAVRALFERYDNVPASLADACLIRLSECHDPCRILTLDSDFHVYRRHGRKTIPLISPFP</sequence>
<organism evidence="2 3">
    <name type="scientific">Pseudothauera rhizosphaerae</name>
    <dbReference type="NCBI Taxonomy" id="2565932"/>
    <lineage>
        <taxon>Bacteria</taxon>
        <taxon>Pseudomonadati</taxon>
        <taxon>Pseudomonadota</taxon>
        <taxon>Betaproteobacteria</taxon>
        <taxon>Rhodocyclales</taxon>
        <taxon>Zoogloeaceae</taxon>
        <taxon>Pseudothauera</taxon>
    </lineage>
</organism>
<dbReference type="Proteomes" id="UP000307956">
    <property type="component" value="Unassembled WGS sequence"/>
</dbReference>
<dbReference type="AlphaFoldDB" id="A0A4S4AP58"/>
<reference evidence="2 3" key="1">
    <citation type="submission" date="2019-04" db="EMBL/GenBank/DDBJ databases">
        <title>Azoarcus rhizosphaerae sp. nov. isolated from rhizosphere of Ficus religiosa.</title>
        <authorList>
            <person name="Lin S.-Y."/>
            <person name="Hameed A."/>
            <person name="Hsu Y.-H."/>
            <person name="Young C.-C."/>
        </authorList>
    </citation>
    <scope>NUCLEOTIDE SEQUENCE [LARGE SCALE GENOMIC DNA]</scope>
    <source>
        <strain evidence="2 3">CC-YHH848</strain>
    </source>
</reference>
<keyword evidence="3" id="KW-1185">Reference proteome</keyword>